<reference evidence="1 2" key="1">
    <citation type="submission" date="2020-08" db="EMBL/GenBank/DDBJ databases">
        <title>Genomic Encyclopedia of Type Strains, Phase IV (KMG-IV): sequencing the most valuable type-strain genomes for metagenomic binning, comparative biology and taxonomic classification.</title>
        <authorList>
            <person name="Goeker M."/>
        </authorList>
    </citation>
    <scope>NUCLEOTIDE SEQUENCE [LARGE SCALE GENOMIC DNA]</scope>
    <source>
        <strain evidence="1 2">YC6886</strain>
    </source>
</reference>
<comment type="caution">
    <text evidence="1">The sequence shown here is derived from an EMBL/GenBank/DDBJ whole genome shotgun (WGS) entry which is preliminary data.</text>
</comment>
<dbReference type="RefSeq" id="WP_184020583.1">
    <property type="nucleotide sequence ID" value="NZ_JACHFD010000019.1"/>
</dbReference>
<dbReference type="AlphaFoldDB" id="A0A840V5Y5"/>
<proteinExistence type="predicted"/>
<sequence>MPARVRCLTHTLTLLLEEEIRDKACIDNVAEKCRRADELAKRDRSLRAAGLGAIQPLLRCVQRITQRATKFIRWLRNHLDSSRPNAEALARLTKIYATS</sequence>
<protein>
    <submittedName>
        <fullName evidence="1">Uncharacterized protein</fullName>
    </submittedName>
</protein>
<keyword evidence="2" id="KW-1185">Reference proteome</keyword>
<evidence type="ECO:0000313" key="1">
    <source>
        <dbReference type="EMBL" id="MBB5353053.1"/>
    </source>
</evidence>
<evidence type="ECO:0000313" key="2">
    <source>
        <dbReference type="Proteomes" id="UP000557717"/>
    </source>
</evidence>
<accession>A0A840V5Y5</accession>
<name>A0A840V5Y5_9BACT</name>
<dbReference type="EMBL" id="JACHFD010000019">
    <property type="protein sequence ID" value="MBB5353053.1"/>
    <property type="molecule type" value="Genomic_DNA"/>
</dbReference>
<gene>
    <name evidence="1" type="ORF">HNR46_003306</name>
</gene>
<organism evidence="1 2">
    <name type="scientific">Haloferula luteola</name>
    <dbReference type="NCBI Taxonomy" id="595692"/>
    <lineage>
        <taxon>Bacteria</taxon>
        <taxon>Pseudomonadati</taxon>
        <taxon>Verrucomicrobiota</taxon>
        <taxon>Verrucomicrobiia</taxon>
        <taxon>Verrucomicrobiales</taxon>
        <taxon>Verrucomicrobiaceae</taxon>
        <taxon>Haloferula</taxon>
    </lineage>
</organism>
<dbReference type="Proteomes" id="UP000557717">
    <property type="component" value="Unassembled WGS sequence"/>
</dbReference>